<feature type="compositionally biased region" description="Low complexity" evidence="1">
    <location>
        <begin position="200"/>
        <end position="212"/>
    </location>
</feature>
<feature type="compositionally biased region" description="Polar residues" evidence="1">
    <location>
        <begin position="1167"/>
        <end position="1179"/>
    </location>
</feature>
<feature type="compositionally biased region" description="Basic and acidic residues" evidence="1">
    <location>
        <begin position="1141"/>
        <end position="1165"/>
    </location>
</feature>
<feature type="region of interest" description="Disordered" evidence="1">
    <location>
        <begin position="263"/>
        <end position="285"/>
    </location>
</feature>
<dbReference type="CDD" id="cd09272">
    <property type="entry name" value="RNase_HI_RT_Ty1"/>
    <property type="match status" value="1"/>
</dbReference>
<dbReference type="OMA" id="EYNGHIV"/>
<organism evidence="2 3">
    <name type="scientific">Symbiodinium microadriaticum</name>
    <name type="common">Dinoflagellate</name>
    <name type="synonym">Zooxanthella microadriatica</name>
    <dbReference type="NCBI Taxonomy" id="2951"/>
    <lineage>
        <taxon>Eukaryota</taxon>
        <taxon>Sar</taxon>
        <taxon>Alveolata</taxon>
        <taxon>Dinophyceae</taxon>
        <taxon>Suessiales</taxon>
        <taxon>Symbiodiniaceae</taxon>
        <taxon>Symbiodinium</taxon>
    </lineage>
</organism>
<feature type="region of interest" description="Disordered" evidence="1">
    <location>
        <begin position="957"/>
        <end position="1179"/>
    </location>
</feature>
<evidence type="ECO:0000313" key="3">
    <source>
        <dbReference type="Proteomes" id="UP000186817"/>
    </source>
</evidence>
<gene>
    <name evidence="2" type="primary">GIP</name>
    <name evidence="2" type="ORF">AK812_SmicGene14675</name>
</gene>
<feature type="compositionally biased region" description="Polar residues" evidence="1">
    <location>
        <begin position="957"/>
        <end position="970"/>
    </location>
</feature>
<evidence type="ECO:0000256" key="1">
    <source>
        <dbReference type="SAM" id="MobiDB-lite"/>
    </source>
</evidence>
<feature type="compositionally biased region" description="Acidic residues" evidence="1">
    <location>
        <begin position="1000"/>
        <end position="1014"/>
    </location>
</feature>
<keyword evidence="3" id="KW-1185">Reference proteome</keyword>
<name>A0A1Q9E4Y0_SYMMI</name>
<dbReference type="PANTHER" id="PTHR11439">
    <property type="entry name" value="GAG-POL-RELATED RETROTRANSPOSON"/>
    <property type="match status" value="1"/>
</dbReference>
<proteinExistence type="predicted"/>
<dbReference type="EMBL" id="LSRX01000263">
    <property type="protein sequence ID" value="OLQ02477.1"/>
    <property type="molecule type" value="Genomic_DNA"/>
</dbReference>
<sequence length="1733" mass="190806">MATDDATSGRIYIKDLPETGSDYEGWRFTLKSQILHVAPDPVAAMVYIRELDDESVSFDDLASNLSVDMNKTDVNVFAAVVAACQKGKKGPEILKLIQSRATEANTKIQELSCSGLSELDSYMASFSLYRHQMGSGEHRLTNAGGIALLKRKLKDIKELDATFAVFNASNSVDLDALIYAVNGVIAHHSEEIERRKTQKKAAAAKVAAATAAGGKGKGKHKSKKGNDKLCEHCHKPGHTAQKCWLNPKSSAYRPDFAAKINGNSASSSSGAPSAPPGLGAASIGPRPGPAVPAEVLTKAFSEFLTKRFGGSAWLADIGPDALQQFAASAWALDSGASQFCIMGDNADDAMWETVQSADCDIDTGAGTARPTAMVDAKAIRKEAANHCSKRTWESDACEWETAVAKYGPDVEYVQANLILGIKHYELDQSQHRFKARIVALGDNVRDIYGRLVEEDQLHGRPITLEGHLLAKRISHTIRIANAMSCAPVHLLYMAIYGLTRSNSDWEDHADDRLLLKDWLQARDIERPIFKKEYNGHIVGMGRFVDDFKLAGHKPVLPLAWSEIFECFDFADPPQHVSRFLGSEEILSRDHADVATFLVKQDAYIDTLTRQYMDEIGAYRLPRYDTPAVKLAASDVSSISETSQFASNCGTYVGAGLRIARNSRPEISFAVGWLGRYTTKWTKTQNAALHRLMEYLAAIQTSALPLVLNPVDVQQRTLRLVLWVDSDWATDQDTRRSTSGAVLQLVGSHGTRATFAWRSHRQGATAFSAPDAEVTAMGVEAMVVKLCYGCCGFGENGLCAGGVESPYQLRFNRSYDLSKLRPFGCACYCLSEEHEKFASRGRLGVVLGYSRLQSYYVLDFEHYVETKGEARIVHTRNARFPPQLRWPFHELGMDNPVLQQKPVAGDDGSCMLCGLWATDAEVHCRGCLLGGGRRRHVDGPGCLRARCGGHSFLDVQHNSPLPGSHETSMDYSPSPPHSRDGGVIDSSMDSSSSRFSPSDDIHDDDDMGPPPDDEGDGRRPTDTSLLRPRWRVDLFADTQAPPGHNYGPHFDHGMDSGLVPPRPDLAPSTPMSDRLADDLASSSGRSRSHRGSHPSDADSERASQGPAGAQNPVSSSSRSHVASHPSNADSARSRSNQTSTELRPDGTHSSDADSERSQQPNPDRDNAAVSSTVTFESDRSGLSTVVRGGTVLTTPAALRLEQELDKLTTELGKMFACVTKIVKRRDPEWDTNAAREAIRKEAANHSSKRTWESDAREWETAVAKYGPDVEYVQANLILGIKHYELDQSQHRFKARIVALGDNVRDIYGRLVEEDQLHGRPITLEGSRALDCYAGLQPGGDCQTADADGAYLQARLKGRPKVICLPPEFRIQSELQMRCPVHLLYMAIYGLTRSNSDWEDHADDRLLLKDWLQARDIERPIFKKEYNGHIVGMSRFVDDFKLAGHKPALLLAWAEIFECFDFADPPHPVSRFVGSEEILSRDHADVATFLVKQDAYIDTLTRKYMDEIGAYRVPRYDTPAVKLAASDVSSMSETGQFASNCGTYVGAGLWIARNSRPEISFAVGWLGRYTTKWTKRQDAALHRLMGYLAATQTSALRLVLNPVDVQQRTLRLVLWVDSDWATDLDTRRSTSGAVLQLVGSHGTRATFAWRSHRQGATALSAPDAEVTAMAEGLKRHGIYAQDLFEFLLGYRIPLDIMTDSATGIAAIDDAYGVLKHMKRTQGVPLSWLHDVWLMS</sequence>
<comment type="caution">
    <text evidence="2">The sequence shown here is derived from an EMBL/GenBank/DDBJ whole genome shotgun (WGS) entry which is preliminary data.</text>
</comment>
<evidence type="ECO:0000313" key="2">
    <source>
        <dbReference type="EMBL" id="OLQ02477.1"/>
    </source>
</evidence>
<feature type="region of interest" description="Disordered" evidence="1">
    <location>
        <begin position="195"/>
        <end position="227"/>
    </location>
</feature>
<dbReference type="PANTHER" id="PTHR11439:SF483">
    <property type="entry name" value="PEPTIDE SYNTHASE GLIP-LIKE, PUTATIVE (AFU_ORTHOLOGUE AFUA_3G12920)-RELATED"/>
    <property type="match status" value="1"/>
</dbReference>
<reference evidence="2 3" key="1">
    <citation type="submission" date="2016-02" db="EMBL/GenBank/DDBJ databases">
        <title>Genome analysis of coral dinoflagellate symbionts highlights evolutionary adaptations to a symbiotic lifestyle.</title>
        <authorList>
            <person name="Aranda M."/>
            <person name="Li Y."/>
            <person name="Liew Y.J."/>
            <person name="Baumgarten S."/>
            <person name="Simakov O."/>
            <person name="Wilson M."/>
            <person name="Piel J."/>
            <person name="Ashoor H."/>
            <person name="Bougouffa S."/>
            <person name="Bajic V.B."/>
            <person name="Ryu T."/>
            <person name="Ravasi T."/>
            <person name="Bayer T."/>
            <person name="Micklem G."/>
            <person name="Kim H."/>
            <person name="Bhak J."/>
            <person name="Lajeunesse T.C."/>
            <person name="Voolstra C.R."/>
        </authorList>
    </citation>
    <scope>NUCLEOTIDE SEQUENCE [LARGE SCALE GENOMIC DNA]</scope>
    <source>
        <strain evidence="2 3">CCMP2467</strain>
    </source>
</reference>
<protein>
    <submittedName>
        <fullName evidence="2">Copia protein</fullName>
    </submittedName>
</protein>
<feature type="compositionally biased region" description="Polar residues" evidence="1">
    <location>
        <begin position="1126"/>
        <end position="1140"/>
    </location>
</feature>
<feature type="compositionally biased region" description="Low complexity" evidence="1">
    <location>
        <begin position="984"/>
        <end position="997"/>
    </location>
</feature>
<dbReference type="Proteomes" id="UP000186817">
    <property type="component" value="Unassembled WGS sequence"/>
</dbReference>
<feature type="compositionally biased region" description="Low complexity" evidence="1">
    <location>
        <begin position="1111"/>
        <end position="1125"/>
    </location>
</feature>
<dbReference type="OrthoDB" id="407389at2759"/>
<accession>A0A1Q9E4Y0</accession>